<accession>A0A1X2IJL3</accession>
<organism evidence="2 3">
    <name type="scientific">Absidia repens</name>
    <dbReference type="NCBI Taxonomy" id="90262"/>
    <lineage>
        <taxon>Eukaryota</taxon>
        <taxon>Fungi</taxon>
        <taxon>Fungi incertae sedis</taxon>
        <taxon>Mucoromycota</taxon>
        <taxon>Mucoromycotina</taxon>
        <taxon>Mucoromycetes</taxon>
        <taxon>Mucorales</taxon>
        <taxon>Cunninghamellaceae</taxon>
        <taxon>Absidia</taxon>
    </lineage>
</organism>
<feature type="signal peptide" evidence="1">
    <location>
        <begin position="1"/>
        <end position="17"/>
    </location>
</feature>
<gene>
    <name evidence="2" type="ORF">BCR42DRAFT_412346</name>
</gene>
<name>A0A1X2IJL3_9FUNG</name>
<reference evidence="2 3" key="1">
    <citation type="submission" date="2016-07" db="EMBL/GenBank/DDBJ databases">
        <title>Pervasive Adenine N6-methylation of Active Genes in Fungi.</title>
        <authorList>
            <consortium name="DOE Joint Genome Institute"/>
            <person name="Mondo S.J."/>
            <person name="Dannebaum R.O."/>
            <person name="Kuo R.C."/>
            <person name="Labutti K."/>
            <person name="Haridas S."/>
            <person name="Kuo A."/>
            <person name="Salamov A."/>
            <person name="Ahrendt S.R."/>
            <person name="Lipzen A."/>
            <person name="Sullivan W."/>
            <person name="Andreopoulos W.B."/>
            <person name="Clum A."/>
            <person name="Lindquist E."/>
            <person name="Daum C."/>
            <person name="Ramamoorthy G.K."/>
            <person name="Gryganskyi A."/>
            <person name="Culley D."/>
            <person name="Magnuson J.K."/>
            <person name="James T.Y."/>
            <person name="O'Malley M.A."/>
            <person name="Stajich J.E."/>
            <person name="Spatafora J.W."/>
            <person name="Visel A."/>
            <person name="Grigoriev I.V."/>
        </authorList>
    </citation>
    <scope>NUCLEOTIDE SEQUENCE [LARGE SCALE GENOMIC DNA]</scope>
    <source>
        <strain evidence="2 3">NRRL 1336</strain>
    </source>
</reference>
<dbReference type="Proteomes" id="UP000193560">
    <property type="component" value="Unassembled WGS sequence"/>
</dbReference>
<feature type="chain" id="PRO_5012755702" description="Secreted protein" evidence="1">
    <location>
        <begin position="18"/>
        <end position="63"/>
    </location>
</feature>
<dbReference type="EMBL" id="MCGE01000009">
    <property type="protein sequence ID" value="ORZ17707.1"/>
    <property type="molecule type" value="Genomic_DNA"/>
</dbReference>
<comment type="caution">
    <text evidence="2">The sequence shown here is derived from an EMBL/GenBank/DDBJ whole genome shotgun (WGS) entry which is preliminary data.</text>
</comment>
<evidence type="ECO:0000256" key="1">
    <source>
        <dbReference type="SAM" id="SignalP"/>
    </source>
</evidence>
<evidence type="ECO:0000313" key="2">
    <source>
        <dbReference type="EMBL" id="ORZ17707.1"/>
    </source>
</evidence>
<protein>
    <recommendedName>
        <fullName evidence="4">Secreted protein</fullName>
    </recommendedName>
</protein>
<proteinExistence type="predicted"/>
<dbReference type="AlphaFoldDB" id="A0A1X2IJL3"/>
<evidence type="ECO:0000313" key="3">
    <source>
        <dbReference type="Proteomes" id="UP000193560"/>
    </source>
</evidence>
<keyword evidence="1" id="KW-0732">Signal</keyword>
<sequence length="63" mass="7217">MAHYLICLCVCVMIIACLERIILCCVYGYSCVNSAKKRCGRVYVLYHHMTKVDGVAFVILCFY</sequence>
<keyword evidence="3" id="KW-1185">Reference proteome</keyword>
<evidence type="ECO:0008006" key="4">
    <source>
        <dbReference type="Google" id="ProtNLM"/>
    </source>
</evidence>